<dbReference type="RefSeq" id="WP_205016709.1">
    <property type="nucleotide sequence ID" value="NZ_JAFBEI010000009.1"/>
</dbReference>
<reference evidence="13 14" key="1">
    <citation type="submission" date="2021-01" db="EMBL/GenBank/DDBJ databases">
        <title>Genomic Encyclopedia of Type Strains, Phase IV (KMG-IV): sequencing the most valuable type-strain genomes for metagenomic binning, comparative biology and taxonomic classification.</title>
        <authorList>
            <person name="Goeker M."/>
        </authorList>
    </citation>
    <scope>NUCLEOTIDE SEQUENCE [LARGE SCALE GENOMIC DNA]</scope>
    <source>
        <strain evidence="13 14">DSM 27513</strain>
    </source>
</reference>
<dbReference type="PANTHER" id="PTHR33238">
    <property type="entry name" value="IRON (METAL) DEPENDENT REPRESSOR, DTXR FAMILY"/>
    <property type="match status" value="1"/>
</dbReference>
<dbReference type="InterPro" id="IPR036390">
    <property type="entry name" value="WH_DNA-bd_sf"/>
</dbReference>
<evidence type="ECO:0000256" key="4">
    <source>
        <dbReference type="ARBA" id="ARBA00022490"/>
    </source>
</evidence>
<name>A0ABS2PL30_9STRE</name>
<evidence type="ECO:0000256" key="2">
    <source>
        <dbReference type="ARBA" id="ARBA00007871"/>
    </source>
</evidence>
<dbReference type="Gene3D" id="1.10.10.10">
    <property type="entry name" value="Winged helix-like DNA-binding domain superfamily/Winged helix DNA-binding domain"/>
    <property type="match status" value="1"/>
</dbReference>
<comment type="subunit">
    <text evidence="3">Homodimer.</text>
</comment>
<feature type="domain" description="HTH dtxR-type" evidence="12">
    <location>
        <begin position="1"/>
        <end position="62"/>
    </location>
</feature>
<keyword evidence="10" id="KW-0464">Manganese</keyword>
<keyword evidence="8" id="KW-0010">Activator</keyword>
<dbReference type="PANTHER" id="PTHR33238:SF11">
    <property type="entry name" value="TRANSCRIPTIONAL REGULATOR MNTR"/>
    <property type="match status" value="1"/>
</dbReference>
<evidence type="ECO:0000256" key="9">
    <source>
        <dbReference type="ARBA" id="ARBA00023163"/>
    </source>
</evidence>
<dbReference type="InterPro" id="IPR050536">
    <property type="entry name" value="DtxR_MntR_Metal-Reg"/>
</dbReference>
<evidence type="ECO:0000313" key="14">
    <source>
        <dbReference type="Proteomes" id="UP000809081"/>
    </source>
</evidence>
<evidence type="ECO:0000256" key="5">
    <source>
        <dbReference type="ARBA" id="ARBA00022491"/>
    </source>
</evidence>
<protein>
    <recommendedName>
        <fullName evidence="11">Manganese transport regulator</fullName>
    </recommendedName>
</protein>
<keyword evidence="7" id="KW-0238">DNA-binding</keyword>
<dbReference type="SMART" id="SM00529">
    <property type="entry name" value="HTH_DTXR"/>
    <property type="match status" value="1"/>
</dbReference>
<evidence type="ECO:0000256" key="6">
    <source>
        <dbReference type="ARBA" id="ARBA00023015"/>
    </source>
</evidence>
<dbReference type="InterPro" id="IPR036388">
    <property type="entry name" value="WH-like_DNA-bd_sf"/>
</dbReference>
<gene>
    <name evidence="13" type="ORF">JOC31_000605</name>
</gene>
<evidence type="ECO:0000256" key="11">
    <source>
        <dbReference type="ARBA" id="ARBA00032593"/>
    </source>
</evidence>
<keyword evidence="9" id="KW-0804">Transcription</keyword>
<organism evidence="13 14">
    <name type="scientific">Streptococcus saliviloxodontae</name>
    <dbReference type="NCBI Taxonomy" id="1349416"/>
    <lineage>
        <taxon>Bacteria</taxon>
        <taxon>Bacillati</taxon>
        <taxon>Bacillota</taxon>
        <taxon>Bacilli</taxon>
        <taxon>Lactobacillales</taxon>
        <taxon>Streptococcaceae</taxon>
        <taxon>Streptococcus</taxon>
    </lineage>
</organism>
<keyword evidence="4" id="KW-0963">Cytoplasm</keyword>
<dbReference type="SUPFAM" id="SSF47979">
    <property type="entry name" value="Iron-dependent repressor protein, dimerization domain"/>
    <property type="match status" value="1"/>
</dbReference>
<dbReference type="InterPro" id="IPR022687">
    <property type="entry name" value="HTH_DTXR"/>
</dbReference>
<dbReference type="InterPro" id="IPR038157">
    <property type="entry name" value="FeoA_core_dom"/>
</dbReference>
<accession>A0ABS2PL30</accession>
<keyword evidence="6" id="KW-0805">Transcription regulation</keyword>
<evidence type="ECO:0000256" key="8">
    <source>
        <dbReference type="ARBA" id="ARBA00023159"/>
    </source>
</evidence>
<dbReference type="PROSITE" id="PS50944">
    <property type="entry name" value="HTH_DTXR"/>
    <property type="match status" value="1"/>
</dbReference>
<dbReference type="Pfam" id="PF02742">
    <property type="entry name" value="Fe_dep_repr_C"/>
    <property type="match status" value="1"/>
</dbReference>
<evidence type="ECO:0000313" key="13">
    <source>
        <dbReference type="EMBL" id="MBM7635791.1"/>
    </source>
</evidence>
<evidence type="ECO:0000256" key="10">
    <source>
        <dbReference type="ARBA" id="ARBA00023211"/>
    </source>
</evidence>
<dbReference type="InterPro" id="IPR022689">
    <property type="entry name" value="Iron_dep_repressor"/>
</dbReference>
<keyword evidence="5" id="KW-0678">Repressor</keyword>
<evidence type="ECO:0000256" key="1">
    <source>
        <dbReference type="ARBA" id="ARBA00004496"/>
    </source>
</evidence>
<proteinExistence type="inferred from homology"/>
<sequence length="215" mass="24945">MTPNKEDYLKCIYEIGERKEKITNKLIAEMMQVSAPAVSEMVKKMLAQDWILKDKVAGYLLTDKGQLLVTDLYRKHRLIELFLIQHLHYSTDEIHEEAEVLEHTVSDHFIDRLEILLGHPDFCPHGGTIPKKGQPLIEINHQTLAETQQTGNYKLVRFHDNFQLLKYMEEHGLEIGLEFELTEIDPYAATFTLAYNEKNLAIPKLIAKEIYVLAR</sequence>
<dbReference type="Pfam" id="PF04023">
    <property type="entry name" value="FeoA"/>
    <property type="match status" value="1"/>
</dbReference>
<evidence type="ECO:0000259" key="12">
    <source>
        <dbReference type="PROSITE" id="PS50944"/>
    </source>
</evidence>
<dbReference type="EMBL" id="JAFBEI010000009">
    <property type="protein sequence ID" value="MBM7635791.1"/>
    <property type="molecule type" value="Genomic_DNA"/>
</dbReference>
<evidence type="ECO:0000256" key="3">
    <source>
        <dbReference type="ARBA" id="ARBA00011738"/>
    </source>
</evidence>
<dbReference type="Gene3D" id="2.30.30.90">
    <property type="match status" value="1"/>
</dbReference>
<keyword evidence="14" id="KW-1185">Reference proteome</keyword>
<comment type="similarity">
    <text evidence="2">Belongs to the DtxR/MntR family.</text>
</comment>
<dbReference type="InterPro" id="IPR007167">
    <property type="entry name" value="Fe-transptr_FeoA-like"/>
</dbReference>
<dbReference type="InterPro" id="IPR001367">
    <property type="entry name" value="Fe_dep_repressor"/>
</dbReference>
<dbReference type="Pfam" id="PF01325">
    <property type="entry name" value="Fe_dep_repress"/>
    <property type="match status" value="1"/>
</dbReference>
<comment type="subcellular location">
    <subcellularLocation>
        <location evidence="1">Cytoplasm</location>
    </subcellularLocation>
</comment>
<dbReference type="Proteomes" id="UP000809081">
    <property type="component" value="Unassembled WGS sequence"/>
</dbReference>
<dbReference type="SUPFAM" id="SSF46785">
    <property type="entry name" value="Winged helix' DNA-binding domain"/>
    <property type="match status" value="1"/>
</dbReference>
<dbReference type="InterPro" id="IPR036421">
    <property type="entry name" value="Fe_dep_repressor_sf"/>
</dbReference>
<comment type="caution">
    <text evidence="13">The sequence shown here is derived from an EMBL/GenBank/DDBJ whole genome shotgun (WGS) entry which is preliminary data.</text>
</comment>
<evidence type="ECO:0000256" key="7">
    <source>
        <dbReference type="ARBA" id="ARBA00023125"/>
    </source>
</evidence>